<dbReference type="EMBL" id="BJXB01000003">
    <property type="protein sequence ID" value="GEM45327.1"/>
    <property type="molecule type" value="Genomic_DNA"/>
</dbReference>
<evidence type="ECO:0000313" key="1">
    <source>
        <dbReference type="EMBL" id="GEM45327.1"/>
    </source>
</evidence>
<organism evidence="1 2">
    <name type="scientific">Deinococcus cellulosilyticus (strain DSM 18568 / NBRC 106333 / KACC 11606 / 5516J-15)</name>
    <dbReference type="NCBI Taxonomy" id="1223518"/>
    <lineage>
        <taxon>Bacteria</taxon>
        <taxon>Thermotogati</taxon>
        <taxon>Deinococcota</taxon>
        <taxon>Deinococci</taxon>
        <taxon>Deinococcales</taxon>
        <taxon>Deinococcaceae</taxon>
        <taxon>Deinococcus</taxon>
    </lineage>
</organism>
<accession>A0A511MYV4</accession>
<dbReference type="Proteomes" id="UP000321306">
    <property type="component" value="Unassembled WGS sequence"/>
</dbReference>
<proteinExistence type="predicted"/>
<gene>
    <name evidence="1" type="ORF">DC3_09620</name>
</gene>
<protein>
    <submittedName>
        <fullName evidence="1">Uncharacterized protein</fullName>
    </submittedName>
</protein>
<keyword evidence="2" id="KW-1185">Reference proteome</keyword>
<name>A0A511MYV4_DEIC1</name>
<sequence length="76" mass="8745">MDHLDRDQTLLQLKQAEQQGTIYEAANDLKGLEELQQTVLQLRKPYLDDAEIRPVSITLLINLMAKTARVRDRQGI</sequence>
<dbReference type="RefSeq" id="WP_146882791.1">
    <property type="nucleotide sequence ID" value="NZ_BJXB01000003.1"/>
</dbReference>
<comment type="caution">
    <text evidence="1">The sequence shown here is derived from an EMBL/GenBank/DDBJ whole genome shotgun (WGS) entry which is preliminary data.</text>
</comment>
<dbReference type="AlphaFoldDB" id="A0A511MYV4"/>
<reference evidence="1 2" key="1">
    <citation type="submission" date="2019-07" db="EMBL/GenBank/DDBJ databases">
        <title>Whole genome shotgun sequence of Deinococcus cellulosilyticus NBRC 106333.</title>
        <authorList>
            <person name="Hosoyama A."/>
            <person name="Uohara A."/>
            <person name="Ohji S."/>
            <person name="Ichikawa N."/>
        </authorList>
    </citation>
    <scope>NUCLEOTIDE SEQUENCE [LARGE SCALE GENOMIC DNA]</scope>
    <source>
        <strain evidence="1 2">NBRC 106333</strain>
    </source>
</reference>
<evidence type="ECO:0000313" key="2">
    <source>
        <dbReference type="Proteomes" id="UP000321306"/>
    </source>
</evidence>